<organism evidence="4 5">
    <name type="scientific">Candidatus Dorea gallistercoris</name>
    <dbReference type="NCBI Taxonomy" id="2838542"/>
    <lineage>
        <taxon>Bacteria</taxon>
        <taxon>Bacillati</taxon>
        <taxon>Bacillota</taxon>
        <taxon>Clostridia</taxon>
        <taxon>Lachnospirales</taxon>
        <taxon>Lachnospiraceae</taxon>
        <taxon>Dorea</taxon>
    </lineage>
</organism>
<dbReference type="SUPFAM" id="SSF160527">
    <property type="entry name" value="V-type ATPase subunit E-like"/>
    <property type="match status" value="1"/>
</dbReference>
<reference evidence="4" key="2">
    <citation type="submission" date="2021-04" db="EMBL/GenBank/DDBJ databases">
        <authorList>
            <person name="Gilroy R."/>
        </authorList>
    </citation>
    <scope>NUCLEOTIDE SEQUENCE</scope>
    <source>
        <strain evidence="4">ChiSxjej1B13-11762</strain>
    </source>
</reference>
<dbReference type="GO" id="GO:0046961">
    <property type="term" value="F:proton-transporting ATPase activity, rotational mechanism"/>
    <property type="evidence" value="ECO:0007669"/>
    <property type="project" value="InterPro"/>
</dbReference>
<dbReference type="EMBL" id="DXGF01000016">
    <property type="protein sequence ID" value="HIW82857.1"/>
    <property type="molecule type" value="Genomic_DNA"/>
</dbReference>
<name>A0A9D1UCL0_9FIRM</name>
<gene>
    <name evidence="4" type="ORF">H9873_00825</name>
</gene>
<proteinExistence type="inferred from homology"/>
<sequence length="181" mass="20809">MKEARAQGNAIIEQHRSALEGVFEQHKEEAIRQSETRLKAETTHEKQQLNMAVSKAQLQLKRDLSKVQNELKKELFEEVRQLVDDYMKTEEYKRLLVEYIEKAAAFAGSGEMTIYINPTDADKKEYLEEHTGFTLTLSKEDFIGGVRCVVHGRNILVDHAFKGAIEREYQKFLFKGGTGVE</sequence>
<dbReference type="InterPro" id="IPR038495">
    <property type="entry name" value="ATPase_E_C"/>
</dbReference>
<dbReference type="Proteomes" id="UP000824263">
    <property type="component" value="Unassembled WGS sequence"/>
</dbReference>
<dbReference type="GO" id="GO:0033178">
    <property type="term" value="C:proton-transporting two-sector ATPase complex, catalytic domain"/>
    <property type="evidence" value="ECO:0007669"/>
    <property type="project" value="InterPro"/>
</dbReference>
<evidence type="ECO:0000256" key="1">
    <source>
        <dbReference type="ARBA" id="ARBA00005901"/>
    </source>
</evidence>
<keyword evidence="3" id="KW-0406">Ion transport</keyword>
<evidence type="ECO:0000313" key="5">
    <source>
        <dbReference type="Proteomes" id="UP000824263"/>
    </source>
</evidence>
<dbReference type="InterPro" id="IPR002842">
    <property type="entry name" value="ATPase_V1_Esu"/>
</dbReference>
<evidence type="ECO:0000256" key="2">
    <source>
        <dbReference type="ARBA" id="ARBA00022448"/>
    </source>
</evidence>
<evidence type="ECO:0000313" key="4">
    <source>
        <dbReference type="EMBL" id="HIW82857.1"/>
    </source>
</evidence>
<reference evidence="4" key="1">
    <citation type="journal article" date="2021" name="PeerJ">
        <title>Extensive microbial diversity within the chicken gut microbiome revealed by metagenomics and culture.</title>
        <authorList>
            <person name="Gilroy R."/>
            <person name="Ravi A."/>
            <person name="Getino M."/>
            <person name="Pursley I."/>
            <person name="Horton D.L."/>
            <person name="Alikhan N.F."/>
            <person name="Baker D."/>
            <person name="Gharbi K."/>
            <person name="Hall N."/>
            <person name="Watson M."/>
            <person name="Adriaenssens E.M."/>
            <person name="Foster-Nyarko E."/>
            <person name="Jarju S."/>
            <person name="Secka A."/>
            <person name="Antonio M."/>
            <person name="Oren A."/>
            <person name="Chaudhuri R.R."/>
            <person name="La Ragione R."/>
            <person name="Hildebrand F."/>
            <person name="Pallen M.J."/>
        </authorList>
    </citation>
    <scope>NUCLEOTIDE SEQUENCE</scope>
    <source>
        <strain evidence="4">ChiSxjej1B13-11762</strain>
    </source>
</reference>
<comment type="caution">
    <text evidence="4">The sequence shown here is derived from an EMBL/GenBank/DDBJ whole genome shotgun (WGS) entry which is preliminary data.</text>
</comment>
<protein>
    <submittedName>
        <fullName evidence="4">V-type ATP synthase subunit E</fullName>
    </submittedName>
</protein>
<comment type="similarity">
    <text evidence="1">Belongs to the V-ATPase E subunit family.</text>
</comment>
<dbReference type="AlphaFoldDB" id="A0A9D1UCL0"/>
<dbReference type="Gene3D" id="3.30.2320.30">
    <property type="entry name" value="ATP synthase, E subunit, C-terminal"/>
    <property type="match status" value="1"/>
</dbReference>
<accession>A0A9D1UCL0</accession>
<evidence type="ECO:0000256" key="3">
    <source>
        <dbReference type="ARBA" id="ARBA00023065"/>
    </source>
</evidence>
<keyword evidence="2" id="KW-0813">Transport</keyword>
<dbReference type="Pfam" id="PF01991">
    <property type="entry name" value="vATP-synt_E"/>
    <property type="match status" value="1"/>
</dbReference>